<accession>A0A8T3D7P2</accession>
<reference evidence="1" key="1">
    <citation type="submission" date="2021-01" db="EMBL/GenBank/DDBJ databases">
        <authorList>
            <person name="Zahm M."/>
            <person name="Roques C."/>
            <person name="Cabau C."/>
            <person name="Klopp C."/>
            <person name="Donnadieu C."/>
            <person name="Jouanno E."/>
            <person name="Lampietro C."/>
            <person name="Louis A."/>
            <person name="Herpin A."/>
            <person name="Echchiki A."/>
            <person name="Berthelot C."/>
            <person name="Parey E."/>
            <person name="Roest-Crollius H."/>
            <person name="Braasch I."/>
            <person name="Postlethwait J."/>
            <person name="Bobe J."/>
            <person name="Montfort J."/>
            <person name="Bouchez O."/>
            <person name="Begum T."/>
            <person name="Mejri S."/>
            <person name="Adams A."/>
            <person name="Chen W.-J."/>
            <person name="Guiguen Y."/>
        </authorList>
    </citation>
    <scope>NUCLEOTIDE SEQUENCE</scope>
    <source>
        <tissue evidence="1">Blood</tissue>
    </source>
</reference>
<dbReference type="InterPro" id="IPR016161">
    <property type="entry name" value="Ald_DH/histidinol_DH"/>
</dbReference>
<dbReference type="GO" id="GO:0016491">
    <property type="term" value="F:oxidoreductase activity"/>
    <property type="evidence" value="ECO:0007669"/>
    <property type="project" value="InterPro"/>
</dbReference>
<organism evidence="1 2">
    <name type="scientific">Albula goreensis</name>
    <dbReference type="NCBI Taxonomy" id="1534307"/>
    <lineage>
        <taxon>Eukaryota</taxon>
        <taxon>Metazoa</taxon>
        <taxon>Chordata</taxon>
        <taxon>Craniata</taxon>
        <taxon>Vertebrata</taxon>
        <taxon>Euteleostomi</taxon>
        <taxon>Actinopterygii</taxon>
        <taxon>Neopterygii</taxon>
        <taxon>Teleostei</taxon>
        <taxon>Albuliformes</taxon>
        <taxon>Albulidae</taxon>
        <taxon>Albula</taxon>
    </lineage>
</organism>
<dbReference type="EMBL" id="JAERUA010000013">
    <property type="protein sequence ID" value="KAI1892082.1"/>
    <property type="molecule type" value="Genomic_DNA"/>
</dbReference>
<sequence>MAELLRTPLVPAAMIRSASTGTLEVKEPLNFWCGARVKPMAVKNVEAVYEPATGRVLCEMVPCGADEVDQAIKSAHSAF</sequence>
<dbReference type="Gene3D" id="3.40.605.10">
    <property type="entry name" value="Aldehyde Dehydrogenase, Chain A, domain 1"/>
    <property type="match status" value="1"/>
</dbReference>
<evidence type="ECO:0000313" key="1">
    <source>
        <dbReference type="EMBL" id="KAI1892082.1"/>
    </source>
</evidence>
<name>A0A8T3D7P2_9TELE</name>
<dbReference type="SUPFAM" id="SSF53720">
    <property type="entry name" value="ALDH-like"/>
    <property type="match status" value="1"/>
</dbReference>
<dbReference type="AlphaFoldDB" id="A0A8T3D7P2"/>
<protein>
    <recommendedName>
        <fullName evidence="3">Aldehyde dehydrogenase domain-containing protein</fullName>
    </recommendedName>
</protein>
<dbReference type="Proteomes" id="UP000829720">
    <property type="component" value="Unassembled WGS sequence"/>
</dbReference>
<dbReference type="OrthoDB" id="310895at2759"/>
<evidence type="ECO:0008006" key="3">
    <source>
        <dbReference type="Google" id="ProtNLM"/>
    </source>
</evidence>
<comment type="caution">
    <text evidence="1">The sequence shown here is derived from an EMBL/GenBank/DDBJ whole genome shotgun (WGS) entry which is preliminary data.</text>
</comment>
<proteinExistence type="predicted"/>
<evidence type="ECO:0000313" key="2">
    <source>
        <dbReference type="Proteomes" id="UP000829720"/>
    </source>
</evidence>
<gene>
    <name evidence="1" type="ORF">AGOR_G00150310</name>
</gene>
<dbReference type="InterPro" id="IPR016162">
    <property type="entry name" value="Ald_DH_N"/>
</dbReference>
<keyword evidence="2" id="KW-1185">Reference proteome</keyword>